<organism evidence="2">
    <name type="scientific">Limosilactobacillus reuteri</name>
    <name type="common">Lactobacillus reuteri</name>
    <dbReference type="NCBI Taxonomy" id="1598"/>
    <lineage>
        <taxon>Bacteria</taxon>
        <taxon>Bacillati</taxon>
        <taxon>Bacillota</taxon>
        <taxon>Bacilli</taxon>
        <taxon>Lactobacillales</taxon>
        <taxon>Lactobacillaceae</taxon>
        <taxon>Limosilactobacillus</taxon>
    </lineage>
</organism>
<dbReference type="SUPFAM" id="SSF159941">
    <property type="entry name" value="MM3350-like"/>
    <property type="match status" value="1"/>
</dbReference>
<dbReference type="InterPro" id="IPR024047">
    <property type="entry name" value="MM3350-like_sf"/>
</dbReference>
<name>A0A0U5JPM9_LIMRT</name>
<reference evidence="2" key="1">
    <citation type="submission" date="2015-10" db="EMBL/GenBank/DDBJ databases">
        <authorList>
            <person name="Gilbert D.G."/>
        </authorList>
    </citation>
    <scope>NUCLEOTIDE SEQUENCE</scope>
    <source>
        <strain evidence="2">3c6</strain>
    </source>
</reference>
<evidence type="ECO:0000259" key="1">
    <source>
        <dbReference type="Pfam" id="PF07929"/>
    </source>
</evidence>
<accession>A0A0U5JPM9</accession>
<feature type="domain" description="Plasmid pRiA4b Orf3-like" evidence="1">
    <location>
        <begin position="69"/>
        <end position="237"/>
    </location>
</feature>
<dbReference type="EMBL" id="LN887349">
    <property type="protein sequence ID" value="CUR38472.1"/>
    <property type="molecule type" value="Genomic_DNA"/>
</dbReference>
<sequence>MSQSAARDVADYLDTSYDIIYGEPELAVPEDDYQDKFIQQLLDELAPAQADIPTNVGNRQLINPQNYGQAYVITAKLADFKPLASRTFVIKGSSTIEELAETVILMFHGNLVHLYDAINEQTQEFYTQSEDFVPGGMTKVKLDLATVSLLNEKDKLTIHYDYGDGWEFKLHVQKIQPVTNEELPHVQKARGYGIIEDVGGVGALEQYYDDYQKGQVDPDFLDWLGGEPIDLDTVDINELNQLIK</sequence>
<dbReference type="InterPro" id="IPR012912">
    <property type="entry name" value="Plasmid_pRiA4b_Orf3-like"/>
</dbReference>
<dbReference type="Pfam" id="PF07929">
    <property type="entry name" value="PRiA4_ORF3"/>
    <property type="match status" value="1"/>
</dbReference>
<proteinExistence type="predicted"/>
<gene>
    <name evidence="2" type="ORF">LRLP16767_LR3C6_00429</name>
</gene>
<dbReference type="AlphaFoldDB" id="A0A0U5JPM9"/>
<dbReference type="Gene3D" id="3.10.290.30">
    <property type="entry name" value="MM3350-like"/>
    <property type="match status" value="1"/>
</dbReference>
<evidence type="ECO:0000313" key="2">
    <source>
        <dbReference type="EMBL" id="CUR38472.1"/>
    </source>
</evidence>
<protein>
    <recommendedName>
        <fullName evidence="1">Plasmid pRiA4b Orf3-like domain-containing protein</fullName>
    </recommendedName>
</protein>